<evidence type="ECO:0000313" key="2">
    <source>
        <dbReference type="EMBL" id="GFY93735.1"/>
    </source>
</evidence>
<feature type="compositionally biased region" description="Polar residues" evidence="1">
    <location>
        <begin position="82"/>
        <end position="93"/>
    </location>
</feature>
<name>A0A7J0F4W7_9ERIC</name>
<dbReference type="AlphaFoldDB" id="A0A7J0F4W7"/>
<feature type="region of interest" description="Disordered" evidence="1">
    <location>
        <begin position="26"/>
        <end position="102"/>
    </location>
</feature>
<gene>
    <name evidence="2" type="ORF">Acr_09g0001810</name>
</gene>
<dbReference type="EMBL" id="BJWL01000009">
    <property type="protein sequence ID" value="GFY93735.1"/>
    <property type="molecule type" value="Genomic_DNA"/>
</dbReference>
<feature type="compositionally biased region" description="Low complexity" evidence="1">
    <location>
        <begin position="32"/>
        <end position="41"/>
    </location>
</feature>
<accession>A0A7J0F4W7</accession>
<organism evidence="2 3">
    <name type="scientific">Actinidia rufa</name>
    <dbReference type="NCBI Taxonomy" id="165716"/>
    <lineage>
        <taxon>Eukaryota</taxon>
        <taxon>Viridiplantae</taxon>
        <taxon>Streptophyta</taxon>
        <taxon>Embryophyta</taxon>
        <taxon>Tracheophyta</taxon>
        <taxon>Spermatophyta</taxon>
        <taxon>Magnoliopsida</taxon>
        <taxon>eudicotyledons</taxon>
        <taxon>Gunneridae</taxon>
        <taxon>Pentapetalae</taxon>
        <taxon>asterids</taxon>
        <taxon>Ericales</taxon>
        <taxon>Actinidiaceae</taxon>
        <taxon>Actinidia</taxon>
    </lineage>
</organism>
<comment type="caution">
    <text evidence="2">The sequence shown here is derived from an EMBL/GenBank/DDBJ whole genome shotgun (WGS) entry which is preliminary data.</text>
</comment>
<evidence type="ECO:0000256" key="1">
    <source>
        <dbReference type="SAM" id="MobiDB-lite"/>
    </source>
</evidence>
<sequence>MSVKSIDPKPFPVTMLSQPLALAVGYHHHGPLHPSLTHLPLPSSPPSAPNLPPPAPKALNLSPPAPNSPSPGPNPPLSHSSYSPKSTRASSSKLALIRWVRG</sequence>
<keyword evidence="3" id="KW-1185">Reference proteome</keyword>
<feature type="compositionally biased region" description="Pro residues" evidence="1">
    <location>
        <begin position="42"/>
        <end position="56"/>
    </location>
</feature>
<proteinExistence type="predicted"/>
<reference evidence="2 3" key="1">
    <citation type="submission" date="2019-07" db="EMBL/GenBank/DDBJ databases">
        <title>De Novo Assembly of kiwifruit Actinidia rufa.</title>
        <authorList>
            <person name="Sugita-Konishi S."/>
            <person name="Sato K."/>
            <person name="Mori E."/>
            <person name="Abe Y."/>
            <person name="Kisaki G."/>
            <person name="Hamano K."/>
            <person name="Suezawa K."/>
            <person name="Otani M."/>
            <person name="Fukuda T."/>
            <person name="Manabe T."/>
            <person name="Gomi K."/>
            <person name="Tabuchi M."/>
            <person name="Akimitsu K."/>
            <person name="Kataoka I."/>
        </authorList>
    </citation>
    <scope>NUCLEOTIDE SEQUENCE [LARGE SCALE GENOMIC DNA]</scope>
    <source>
        <strain evidence="3">cv. Fuchu</strain>
    </source>
</reference>
<evidence type="ECO:0000313" key="3">
    <source>
        <dbReference type="Proteomes" id="UP000585474"/>
    </source>
</evidence>
<feature type="compositionally biased region" description="Pro residues" evidence="1">
    <location>
        <begin position="63"/>
        <end position="76"/>
    </location>
</feature>
<protein>
    <submittedName>
        <fullName evidence="2">Uncharacterized protein</fullName>
    </submittedName>
</protein>
<dbReference type="Proteomes" id="UP000585474">
    <property type="component" value="Unassembled WGS sequence"/>
</dbReference>